<dbReference type="SUPFAM" id="SSF52540">
    <property type="entry name" value="P-loop containing nucleoside triphosphate hydrolases"/>
    <property type="match status" value="1"/>
</dbReference>
<dbReference type="GO" id="GO:0005524">
    <property type="term" value="F:ATP binding"/>
    <property type="evidence" value="ECO:0007669"/>
    <property type="project" value="UniProtKB-KW"/>
</dbReference>
<proteinExistence type="predicted"/>
<dbReference type="AlphaFoldDB" id="G9QI35"/>
<feature type="domain" description="ABC transporter" evidence="3">
    <location>
        <begin position="4"/>
        <end position="175"/>
    </location>
</feature>
<dbReference type="InterPro" id="IPR051309">
    <property type="entry name" value="ABCF_ATPase"/>
</dbReference>
<dbReference type="Proteomes" id="UP000011747">
    <property type="component" value="Unassembled WGS sequence"/>
</dbReference>
<dbReference type="PANTHER" id="PTHR42855">
    <property type="entry name" value="ABC TRANSPORTER ATP-BINDING SUBUNIT"/>
    <property type="match status" value="1"/>
</dbReference>
<evidence type="ECO:0000313" key="4">
    <source>
        <dbReference type="EMBL" id="EHL79196.1"/>
    </source>
</evidence>
<comment type="caution">
    <text evidence="4">The sequence shown here is derived from an EMBL/GenBank/DDBJ whole genome shotgun (WGS) entry which is preliminary data.</text>
</comment>
<dbReference type="PANTHER" id="PTHR42855:SF2">
    <property type="entry name" value="DRUG RESISTANCE ABC TRANSPORTER,ATP-BINDING PROTEIN"/>
    <property type="match status" value="1"/>
</dbReference>
<dbReference type="Pfam" id="PF00005">
    <property type="entry name" value="ABC_tran"/>
    <property type="match status" value="1"/>
</dbReference>
<dbReference type="InterPro" id="IPR003439">
    <property type="entry name" value="ABC_transporter-like_ATP-bd"/>
</dbReference>
<keyword evidence="1" id="KW-0547">Nucleotide-binding</keyword>
<sequence length="175" mass="20037">MLLLEAHHVKHYVQDRLLIDADQLQIHQNDRIGLVGRNGSGKTTLLQILANKISPEEGIVIQQTACELLPQFKRTDTTKSGGEVTQEYIQKALVKAPTLLLADEPTTNLDTDHIEWLEKKLREWQGAFIIVSHDREFLDALCTTIWEINEGKIKEYAGNYSDYVKQKETRNIKNN</sequence>
<accession>G9QI35</accession>
<evidence type="ECO:0000313" key="5">
    <source>
        <dbReference type="Proteomes" id="UP000011747"/>
    </source>
</evidence>
<evidence type="ECO:0000256" key="2">
    <source>
        <dbReference type="ARBA" id="ARBA00022840"/>
    </source>
</evidence>
<dbReference type="GO" id="GO:0016887">
    <property type="term" value="F:ATP hydrolysis activity"/>
    <property type="evidence" value="ECO:0007669"/>
    <property type="project" value="InterPro"/>
</dbReference>
<dbReference type="EMBL" id="ACWF01000027">
    <property type="protein sequence ID" value="EHL79196.1"/>
    <property type="molecule type" value="Genomic_DNA"/>
</dbReference>
<keyword evidence="5" id="KW-1185">Reference proteome</keyword>
<organism evidence="4 5">
    <name type="scientific">Bacillus smithii 7_3_47FAA</name>
    <dbReference type="NCBI Taxonomy" id="665952"/>
    <lineage>
        <taxon>Bacteria</taxon>
        <taxon>Bacillati</taxon>
        <taxon>Bacillota</taxon>
        <taxon>Bacilli</taxon>
        <taxon>Bacillales</taxon>
        <taxon>Bacillaceae</taxon>
        <taxon>Bacillus</taxon>
    </lineage>
</organism>
<gene>
    <name evidence="4" type="ORF">HMPREF1015_01399</name>
</gene>
<name>G9QI35_9BACI</name>
<dbReference type="PATRIC" id="fig|665952.3.peg.611"/>
<dbReference type="Gene3D" id="3.40.50.300">
    <property type="entry name" value="P-loop containing nucleotide triphosphate hydrolases"/>
    <property type="match status" value="2"/>
</dbReference>
<evidence type="ECO:0000259" key="3">
    <source>
        <dbReference type="PROSITE" id="PS50893"/>
    </source>
</evidence>
<reference evidence="4 5" key="1">
    <citation type="submission" date="2011-09" db="EMBL/GenBank/DDBJ databases">
        <title>The Genome Sequence of Bacillus smithii 7_3_47FAA.</title>
        <authorList>
            <consortium name="The Broad Institute Genome Sequencing Platform"/>
            <person name="Earl A."/>
            <person name="Ward D."/>
            <person name="Feldgarden M."/>
            <person name="Gevers D."/>
            <person name="Daigneault M."/>
            <person name="Strauss J."/>
            <person name="Allen-Vercoe E."/>
            <person name="Young S.K."/>
            <person name="Zeng Q."/>
            <person name="Gargeya S."/>
            <person name="Fitzgerald M."/>
            <person name="Haas B."/>
            <person name="Abouelleil A."/>
            <person name="Alvarado L."/>
            <person name="Arachchi H.M."/>
            <person name="Berlin A."/>
            <person name="Brown A."/>
            <person name="Chapman S.B."/>
            <person name="Chen Z."/>
            <person name="Dunbar C."/>
            <person name="Freedman E."/>
            <person name="Gearin G."/>
            <person name="Goldberg J."/>
            <person name="Griggs A."/>
            <person name="Gujja S."/>
            <person name="Heiman D."/>
            <person name="Howarth C."/>
            <person name="Larson L."/>
            <person name="Lui A."/>
            <person name="MacDonald P.J.P."/>
            <person name="Montmayeur A."/>
            <person name="Murphy C."/>
            <person name="Neiman D."/>
            <person name="Pearson M."/>
            <person name="Priest M."/>
            <person name="Roberts A."/>
            <person name="Saif S."/>
            <person name="Shea T."/>
            <person name="Shenoy N."/>
            <person name="Sisk P."/>
            <person name="Stolte C."/>
            <person name="Sykes S."/>
            <person name="Wortman J."/>
            <person name="Nusbaum C."/>
            <person name="Birren B."/>
        </authorList>
    </citation>
    <scope>NUCLEOTIDE SEQUENCE [LARGE SCALE GENOMIC DNA]</scope>
    <source>
        <strain evidence="4 5">7_3_47FAA</strain>
    </source>
</reference>
<protein>
    <recommendedName>
        <fullName evidence="3">ABC transporter domain-containing protein</fullName>
    </recommendedName>
</protein>
<evidence type="ECO:0000256" key="1">
    <source>
        <dbReference type="ARBA" id="ARBA00022741"/>
    </source>
</evidence>
<dbReference type="CDD" id="cd03221">
    <property type="entry name" value="ABCF_EF-3"/>
    <property type="match status" value="1"/>
</dbReference>
<keyword evidence="2" id="KW-0067">ATP-binding</keyword>
<dbReference type="InterPro" id="IPR003593">
    <property type="entry name" value="AAA+_ATPase"/>
</dbReference>
<dbReference type="HOGENOM" id="CLU_000604_36_3_9"/>
<dbReference type="SMART" id="SM00382">
    <property type="entry name" value="AAA"/>
    <property type="match status" value="1"/>
</dbReference>
<dbReference type="PROSITE" id="PS50893">
    <property type="entry name" value="ABC_TRANSPORTER_2"/>
    <property type="match status" value="1"/>
</dbReference>
<dbReference type="InterPro" id="IPR027417">
    <property type="entry name" value="P-loop_NTPase"/>
</dbReference>